<evidence type="ECO:0000259" key="2">
    <source>
        <dbReference type="SMART" id="SM00500"/>
    </source>
</evidence>
<evidence type="ECO:0000256" key="1">
    <source>
        <dbReference type="SAM" id="MobiDB-lite"/>
    </source>
</evidence>
<sequence length="539" mass="61391">MDLLKQELLKKRQSLAQEVGGKRFFKRSEIEQRNIQKLREQEKRELEAKALRHNNGTASSSTAAAAASATSTPSSDAKPDLTSSSSKAITDEQKIDEMVLPKQEVIRRLRFLKQPITLFGEDDTARLDRLKYVLKAGIFEVDSDMTEGQTNDFLRDIAELRKRQKTGILSDRKRKSPEDGVEDGEGGGGDDDLSGDGGSSGLLIEWNQELNEKQEGEKRTAKGKSMVATFKQCARYLNPLFKFCRKKACLGLKINLEKSELILVGEVPNLEEFVEVLGCKLGSLPSTYLGLPLGALYKSSRGMGRCGGTVPKKACFVEEIISEEEWCTKEVRRRYGVGVWKAIRNGWETFKDKTRIQVGSRNRVKFWNNRWCGDLSLRDEFLGLYVIVSFKDAWVVVVWDEGSWGPRFIRHFNDWELEEVDALFGRLHNYSIHSSSFDVMAWLETKDGVFSIRSFYSSLAKILTQDQLRKRGWRMPNRCYMCKAEEETGYHLLLHCPKASTLWQLVCALFHIQWVMHSSMKGVLLSWNGVSVGKKRKKV</sequence>
<dbReference type="PANTHER" id="PTHR13007:SF19">
    <property type="entry name" value="PRE-MRNA-SPLICING FACTOR 18"/>
    <property type="match status" value="1"/>
</dbReference>
<dbReference type="AlphaFoldDB" id="A0A438F4K7"/>
<dbReference type="SMART" id="SM00500">
    <property type="entry name" value="SFM"/>
    <property type="match status" value="1"/>
</dbReference>
<dbReference type="Gene3D" id="4.10.280.110">
    <property type="entry name" value="Pre-mRNA processing factor 4 domain"/>
    <property type="match status" value="1"/>
</dbReference>
<dbReference type="Pfam" id="PF08799">
    <property type="entry name" value="PRP4"/>
    <property type="match status" value="1"/>
</dbReference>
<dbReference type="InterPro" id="IPR026960">
    <property type="entry name" value="RVT-Znf"/>
</dbReference>
<dbReference type="Proteomes" id="UP000288805">
    <property type="component" value="Unassembled WGS sequence"/>
</dbReference>
<dbReference type="InterPro" id="IPR036285">
    <property type="entry name" value="PRP4-like_sf"/>
</dbReference>
<feature type="region of interest" description="Disordered" evidence="1">
    <location>
        <begin position="168"/>
        <end position="195"/>
    </location>
</feature>
<dbReference type="GO" id="GO:0008380">
    <property type="term" value="P:RNA splicing"/>
    <property type="evidence" value="ECO:0007669"/>
    <property type="project" value="InterPro"/>
</dbReference>
<comment type="caution">
    <text evidence="3">The sequence shown here is derived from an EMBL/GenBank/DDBJ whole genome shotgun (WGS) entry which is preliminary data.</text>
</comment>
<dbReference type="PANTHER" id="PTHR13007">
    <property type="entry name" value="PRE-MRNA SPLICING FACTOR-RELATED"/>
    <property type="match status" value="1"/>
</dbReference>
<feature type="region of interest" description="Disordered" evidence="1">
    <location>
        <begin position="41"/>
        <end position="89"/>
    </location>
</feature>
<feature type="compositionally biased region" description="Acidic residues" evidence="1">
    <location>
        <begin position="179"/>
        <end position="194"/>
    </location>
</feature>
<feature type="compositionally biased region" description="Low complexity" evidence="1">
    <location>
        <begin position="57"/>
        <end position="75"/>
    </location>
</feature>
<dbReference type="InterPro" id="IPR014906">
    <property type="entry name" value="PRP4-like"/>
</dbReference>
<dbReference type="FunFam" id="4.10.280.110:FF:000005">
    <property type="entry name" value="Pre-mRNA-splicing factor 18"/>
    <property type="match status" value="1"/>
</dbReference>
<dbReference type="InterPro" id="IPR039979">
    <property type="entry name" value="PRPF18"/>
</dbReference>
<name>A0A438F4K7_VITVI</name>
<organism evidence="3 4">
    <name type="scientific">Vitis vinifera</name>
    <name type="common">Grape</name>
    <dbReference type="NCBI Taxonomy" id="29760"/>
    <lineage>
        <taxon>Eukaryota</taxon>
        <taxon>Viridiplantae</taxon>
        <taxon>Streptophyta</taxon>
        <taxon>Embryophyta</taxon>
        <taxon>Tracheophyta</taxon>
        <taxon>Spermatophyta</taxon>
        <taxon>Magnoliopsida</taxon>
        <taxon>eudicotyledons</taxon>
        <taxon>Gunneridae</taxon>
        <taxon>Pentapetalae</taxon>
        <taxon>rosids</taxon>
        <taxon>Vitales</taxon>
        <taxon>Vitaceae</taxon>
        <taxon>Viteae</taxon>
        <taxon>Vitis</taxon>
    </lineage>
</organism>
<evidence type="ECO:0000313" key="4">
    <source>
        <dbReference type="Proteomes" id="UP000288805"/>
    </source>
</evidence>
<dbReference type="Pfam" id="PF13966">
    <property type="entry name" value="zf-RVT"/>
    <property type="match status" value="1"/>
</dbReference>
<evidence type="ECO:0000313" key="3">
    <source>
        <dbReference type="EMBL" id="RVW54911.1"/>
    </source>
</evidence>
<proteinExistence type="predicted"/>
<feature type="domain" description="Pre-mRNA processing factor 4 (PRP4)-like" evidence="2">
    <location>
        <begin position="100"/>
        <end position="151"/>
    </location>
</feature>
<gene>
    <name evidence="3" type="primary">PRPF18_0</name>
    <name evidence="3" type="ORF">CK203_071537</name>
</gene>
<dbReference type="SUPFAM" id="SSF158230">
    <property type="entry name" value="PRP4-like"/>
    <property type="match status" value="1"/>
</dbReference>
<reference evidence="3 4" key="1">
    <citation type="journal article" date="2018" name="PLoS Genet.">
        <title>Population sequencing reveals clonal diversity and ancestral inbreeding in the grapevine cultivar Chardonnay.</title>
        <authorList>
            <person name="Roach M.J."/>
            <person name="Johnson D.L."/>
            <person name="Bohlmann J."/>
            <person name="van Vuuren H.J."/>
            <person name="Jones S.J."/>
            <person name="Pretorius I.S."/>
            <person name="Schmidt S.A."/>
            <person name="Borneman A.R."/>
        </authorList>
    </citation>
    <scope>NUCLEOTIDE SEQUENCE [LARGE SCALE GENOMIC DNA]</scope>
    <source>
        <strain evidence="4">cv. Chardonnay</strain>
        <tissue evidence="3">Leaf</tissue>
    </source>
</reference>
<feature type="compositionally biased region" description="Basic and acidic residues" evidence="1">
    <location>
        <begin position="41"/>
        <end position="50"/>
    </location>
</feature>
<dbReference type="EMBL" id="QGNW01001124">
    <property type="protein sequence ID" value="RVW54911.1"/>
    <property type="molecule type" value="Genomic_DNA"/>
</dbReference>
<accession>A0A438F4K7</accession>
<protein>
    <submittedName>
        <fullName evidence="3">Pre-mRNA-splicing factor 18</fullName>
    </submittedName>
</protein>